<keyword evidence="12" id="KW-0966">Cell projection</keyword>
<dbReference type="GO" id="GO:0005886">
    <property type="term" value="C:plasma membrane"/>
    <property type="evidence" value="ECO:0007669"/>
    <property type="project" value="UniProtKB-SubCell"/>
</dbReference>
<dbReference type="Gene3D" id="2.130.10.10">
    <property type="entry name" value="YVTN repeat-like/Quinoprotein amine dehydrogenase"/>
    <property type="match status" value="1"/>
</dbReference>
<feature type="compositionally biased region" description="Low complexity" evidence="13">
    <location>
        <begin position="590"/>
        <end position="609"/>
    </location>
</feature>
<keyword evidence="8" id="KW-0970">Cilium biogenesis/degradation</keyword>
<evidence type="ECO:0000256" key="8">
    <source>
        <dbReference type="ARBA" id="ARBA00022794"/>
    </source>
</evidence>
<proteinExistence type="inferred from homology"/>
<evidence type="ECO:0000256" key="12">
    <source>
        <dbReference type="ARBA" id="ARBA00023273"/>
    </source>
</evidence>
<dbReference type="KEGG" id="pbar:105432665"/>
<feature type="compositionally biased region" description="Acidic residues" evidence="13">
    <location>
        <begin position="613"/>
        <end position="644"/>
    </location>
</feature>
<protein>
    <submittedName>
        <fullName evidence="15">WD repeat-containing and planar cell polarity effector protein fritz isoform X1</fullName>
    </submittedName>
</protein>
<keyword evidence="4" id="KW-1003">Cell membrane</keyword>
<evidence type="ECO:0000256" key="1">
    <source>
        <dbReference type="ARBA" id="ARBA00004236"/>
    </source>
</evidence>
<dbReference type="InterPro" id="IPR024511">
    <property type="entry name" value="Frtz"/>
</dbReference>
<dbReference type="GO" id="GO:0045184">
    <property type="term" value="P:establishment of protein localization"/>
    <property type="evidence" value="ECO:0007669"/>
    <property type="project" value="TreeGrafter"/>
</dbReference>
<evidence type="ECO:0000256" key="5">
    <source>
        <dbReference type="ARBA" id="ARBA00022490"/>
    </source>
</evidence>
<keyword evidence="7" id="KW-0677">Repeat</keyword>
<evidence type="ECO:0000256" key="4">
    <source>
        <dbReference type="ARBA" id="ARBA00022475"/>
    </source>
</evidence>
<feature type="compositionally biased region" description="Basic residues" evidence="13">
    <location>
        <begin position="654"/>
        <end position="664"/>
    </location>
</feature>
<dbReference type="Pfam" id="PF11768">
    <property type="entry name" value="Frtz"/>
    <property type="match status" value="1"/>
</dbReference>
<dbReference type="Proteomes" id="UP000504615">
    <property type="component" value="Unplaced"/>
</dbReference>
<gene>
    <name evidence="15" type="primary">LOC105432665</name>
</gene>
<evidence type="ECO:0000256" key="9">
    <source>
        <dbReference type="ARBA" id="ARBA00023069"/>
    </source>
</evidence>
<dbReference type="RefSeq" id="XP_011645883.1">
    <property type="nucleotide sequence ID" value="XM_011647581.1"/>
</dbReference>
<dbReference type="SUPFAM" id="SSF50978">
    <property type="entry name" value="WD40 repeat-like"/>
    <property type="match status" value="1"/>
</dbReference>
<sequence length="1276" mass="144981">MFALTGEVNFWTFDDNVNIQVTDFGAFKYHDKRIDSIYEEGKRSYCQERGMVYVPENKKGNKLKHSIKYLEDQLRDNSVIYCQWHDDSIVQLMLSNGLLVQIQVCLASGDVREINFDKYLVGKLSEHVSDVIITKNHLVCTYNDNLVTLVHFAKSKTHIFDKMNKLEPKLITTDLFVSNGRRLDKKVQVNKSANLILIWRKSTMNEVYPWSPAVKQYNRANMHLFRLTGTKLELLCYIRTEFDPLCIMFDACDDDIIHSVEQKVSRKGEVTVEWRTYEVSRQNKLKRIAVISVPLPTHTSCVRFSPNQELLLLCCIDGTVMMYDQTKSTTTSVKAAFIPTLVAWHSDGIIFVVGNDRGQFQHFDITLTCIKSHTLNDEATPANILDLSPYFRNQHALLHMEWNKKSDSNQIRYYNSGNSLFLLLFERGPVGVIKMIESDTLSGDELVRRYLSESQIEQATAVLLLMNWDTHPHSCMHSLNQILNYLFKLPLTTDREGLIQNALGSFHVPVRPISQAVEEEYGDEIRDLTRRFFHHLLRYRMFEKAFRLAIDLNDHDLFMDIHFYAIVLNDMELAAAAKEKAESILSRSNSCTDSHSTCSRTSCSICSDSSNEKEEEENEEEEEEDEEEEREEEEIEEICSEESEDSQREERSNLRRSQKRHYKKSSSSSQIPPLPVVHPHHIVKNTLYASYNNIPSTTKTDYTLISSSFDASDMLTSFNRSSHISNSFLASTSCNKSLYNTHSNFTSTSIGNSNNPQAFNNASDDLMTTSFGSISLIESEIGGDQSGNNFDERPYDESSLNEIPYSFNNSASNVTTTCAQDNSLISTPFNKPIYECDDIRSNYLTNPLDIVDNNIMSTSFGTQITSTPITHNNSINILTANDNCEIPVLQSVKSTKISDKLSTRTPVGTRTMDESSHTNNTCNDLMSTSFNCPEGYVIFENSDIAFSNTFDNANAQAIKLQHSVTIEKETDVAISPSPPPPPSLINSLTNYLHGLPRKNYLLSKNTQGLSNFNEFEKVSSNKIHVPSRVLQTHNSMTSNISENKKTSLSLKTNRYNYDLDYIPFQGTTHIRDDTDSQLSQTASKKFPSQNFHPSCYGTQHGLFESRYSSRSSQSNANMVNVNKETKIFSSNIPPLPVINTSSVNPKVYSVCPSLADAPNFNEKPKVKFSDTVTHILVPGTTQVYRQKRPTAQTHITDPKRELAESLPLCLGNEDYLKDFQPLCKNDVDEKIKESSKTDDSTKIKVVHFGYCKTVLLRKVIRTVFIYALCNTCMHCM</sequence>
<keyword evidence="14" id="KW-1185">Reference proteome</keyword>
<dbReference type="InterPro" id="IPR036322">
    <property type="entry name" value="WD40_repeat_dom_sf"/>
</dbReference>
<evidence type="ECO:0000256" key="2">
    <source>
        <dbReference type="ARBA" id="ARBA00004430"/>
    </source>
</evidence>
<dbReference type="AlphaFoldDB" id="A0A6I9WRM1"/>
<evidence type="ECO:0000256" key="11">
    <source>
        <dbReference type="ARBA" id="ARBA00023212"/>
    </source>
</evidence>
<dbReference type="CTD" id="33349"/>
<evidence type="ECO:0000256" key="6">
    <source>
        <dbReference type="ARBA" id="ARBA00022574"/>
    </source>
</evidence>
<keyword evidence="11" id="KW-0206">Cytoskeleton</keyword>
<keyword evidence="10" id="KW-0472">Membrane</keyword>
<evidence type="ECO:0000313" key="15">
    <source>
        <dbReference type="RefSeq" id="XP_011645883.1"/>
    </source>
</evidence>
<evidence type="ECO:0000313" key="14">
    <source>
        <dbReference type="Proteomes" id="UP000504615"/>
    </source>
</evidence>
<reference evidence="15" key="1">
    <citation type="submission" date="2025-08" db="UniProtKB">
        <authorList>
            <consortium name="RefSeq"/>
        </authorList>
    </citation>
    <scope>IDENTIFICATION</scope>
</reference>
<dbReference type="GeneID" id="105432665"/>
<comment type="similarity">
    <text evidence="3">Belongs to the WD repeat fritz family.</text>
</comment>
<name>A0A6I9WRM1_9HYME</name>
<dbReference type="GO" id="GO:0097541">
    <property type="term" value="C:axonemal basal plate"/>
    <property type="evidence" value="ECO:0007669"/>
    <property type="project" value="TreeGrafter"/>
</dbReference>
<evidence type="ECO:0000256" key="10">
    <source>
        <dbReference type="ARBA" id="ARBA00023136"/>
    </source>
</evidence>
<keyword evidence="5" id="KW-0963">Cytoplasm</keyword>
<accession>A0A6I9WRM1</accession>
<keyword evidence="6" id="KW-0853">WD repeat</keyword>
<evidence type="ECO:0000256" key="3">
    <source>
        <dbReference type="ARBA" id="ARBA00006059"/>
    </source>
</evidence>
<comment type="subcellular location">
    <subcellularLocation>
        <location evidence="1">Cell membrane</location>
    </subcellularLocation>
    <subcellularLocation>
        <location evidence="2">Cytoplasm</location>
        <location evidence="2">Cytoskeleton</location>
        <location evidence="2">Cilium axoneme</location>
    </subcellularLocation>
</comment>
<dbReference type="PANTHER" id="PTHR13667:SF5">
    <property type="entry name" value="WD REPEAT-CONTAINING AND PLANAR CELL POLARITY EFFECTOR PROTEIN FRITZ HOMOLOG"/>
    <property type="match status" value="1"/>
</dbReference>
<evidence type="ECO:0000256" key="7">
    <source>
        <dbReference type="ARBA" id="ARBA00022737"/>
    </source>
</evidence>
<dbReference type="GO" id="GO:0007399">
    <property type="term" value="P:nervous system development"/>
    <property type="evidence" value="ECO:0007669"/>
    <property type="project" value="TreeGrafter"/>
</dbReference>
<evidence type="ECO:0000256" key="13">
    <source>
        <dbReference type="SAM" id="MobiDB-lite"/>
    </source>
</evidence>
<organism evidence="14 15">
    <name type="scientific">Pogonomyrmex barbatus</name>
    <name type="common">red harvester ant</name>
    <dbReference type="NCBI Taxonomy" id="144034"/>
    <lineage>
        <taxon>Eukaryota</taxon>
        <taxon>Metazoa</taxon>
        <taxon>Ecdysozoa</taxon>
        <taxon>Arthropoda</taxon>
        <taxon>Hexapoda</taxon>
        <taxon>Insecta</taxon>
        <taxon>Pterygota</taxon>
        <taxon>Neoptera</taxon>
        <taxon>Endopterygota</taxon>
        <taxon>Hymenoptera</taxon>
        <taxon>Apocrita</taxon>
        <taxon>Aculeata</taxon>
        <taxon>Formicoidea</taxon>
        <taxon>Formicidae</taxon>
        <taxon>Myrmicinae</taxon>
        <taxon>Pogonomyrmex</taxon>
    </lineage>
</organism>
<keyword evidence="9" id="KW-0969">Cilium</keyword>
<dbReference type="InterPro" id="IPR015943">
    <property type="entry name" value="WD40/YVTN_repeat-like_dom_sf"/>
</dbReference>
<dbReference type="OrthoDB" id="10013020at2759"/>
<dbReference type="PANTHER" id="PTHR13667">
    <property type="entry name" value="HOMOLOC-13"/>
    <property type="match status" value="1"/>
</dbReference>
<feature type="region of interest" description="Disordered" evidence="13">
    <location>
        <begin position="586"/>
        <end position="676"/>
    </location>
</feature>
<dbReference type="GO" id="GO:0044782">
    <property type="term" value="P:cilium organization"/>
    <property type="evidence" value="ECO:0007669"/>
    <property type="project" value="TreeGrafter"/>
</dbReference>